<accession>A0A323V8R5</accession>
<dbReference type="PANTHER" id="PTHR48100:SF62">
    <property type="entry name" value="GLUCOSYL-3-PHOSPHOGLYCERATE PHOSPHATASE"/>
    <property type="match status" value="1"/>
</dbReference>
<keyword evidence="4" id="KW-0413">Isomerase</keyword>
<dbReference type="RefSeq" id="WP_110553882.1">
    <property type="nucleotide sequence ID" value="NZ_JACIBU010000001.1"/>
</dbReference>
<dbReference type="InterPro" id="IPR029033">
    <property type="entry name" value="His_PPase_superfam"/>
</dbReference>
<dbReference type="Proteomes" id="UP000247602">
    <property type="component" value="Unassembled WGS sequence"/>
</dbReference>
<reference evidence="5 6" key="1">
    <citation type="submission" date="2018-06" db="EMBL/GenBank/DDBJ databases">
        <title>Draft genome sequence of Modestobacter versicolor CP153-2.</title>
        <authorList>
            <person name="Gundlapally S.R."/>
        </authorList>
    </citation>
    <scope>NUCLEOTIDE SEQUENCE [LARGE SCALE GENOMIC DNA]</scope>
    <source>
        <strain evidence="5 6">CP153-2</strain>
    </source>
</reference>
<dbReference type="InterPro" id="IPR050275">
    <property type="entry name" value="PGM_Phosphatase"/>
</dbReference>
<feature type="region of interest" description="Disordered" evidence="3">
    <location>
        <begin position="207"/>
        <end position="259"/>
    </location>
</feature>
<dbReference type="Pfam" id="PF00300">
    <property type="entry name" value="His_Phos_1"/>
    <property type="match status" value="1"/>
</dbReference>
<evidence type="ECO:0000256" key="1">
    <source>
        <dbReference type="PIRSR" id="PIRSR613078-1"/>
    </source>
</evidence>
<evidence type="ECO:0000313" key="5">
    <source>
        <dbReference type="EMBL" id="PZA19706.1"/>
    </source>
</evidence>
<dbReference type="InterPro" id="IPR013078">
    <property type="entry name" value="His_Pase_superF_clade-1"/>
</dbReference>
<dbReference type="GO" id="GO:0016791">
    <property type="term" value="F:phosphatase activity"/>
    <property type="evidence" value="ECO:0007669"/>
    <property type="project" value="TreeGrafter"/>
</dbReference>
<dbReference type="CDD" id="cd07067">
    <property type="entry name" value="HP_PGM_like"/>
    <property type="match status" value="1"/>
</dbReference>
<organism evidence="5 6">
    <name type="scientific">Modestobacter versicolor</name>
    <dbReference type="NCBI Taxonomy" id="429133"/>
    <lineage>
        <taxon>Bacteria</taxon>
        <taxon>Bacillati</taxon>
        <taxon>Actinomycetota</taxon>
        <taxon>Actinomycetes</taxon>
        <taxon>Geodermatophilales</taxon>
        <taxon>Geodermatophilaceae</taxon>
        <taxon>Modestobacter</taxon>
    </lineage>
</organism>
<evidence type="ECO:0000256" key="2">
    <source>
        <dbReference type="PIRSR" id="PIRSR613078-2"/>
    </source>
</evidence>
<evidence type="ECO:0000313" key="6">
    <source>
        <dbReference type="Proteomes" id="UP000247602"/>
    </source>
</evidence>
<name>A0A323V8R5_9ACTN</name>
<feature type="active site" description="Proton donor/acceptor" evidence="1">
    <location>
        <position position="94"/>
    </location>
</feature>
<feature type="active site" description="Tele-phosphohistidine intermediate" evidence="1">
    <location>
        <position position="18"/>
    </location>
</feature>
<protein>
    <submittedName>
        <fullName evidence="5">Histidine phosphatase family protein</fullName>
    </submittedName>
    <submittedName>
        <fullName evidence="4">Putative phosphoglycerate mutase</fullName>
        <ecNumber evidence="4">5.4.2.12</ecNumber>
    </submittedName>
</protein>
<dbReference type="SUPFAM" id="SSF53254">
    <property type="entry name" value="Phosphoglycerate mutase-like"/>
    <property type="match status" value="1"/>
</dbReference>
<dbReference type="AlphaFoldDB" id="A0A323V8R5"/>
<keyword evidence="6" id="KW-1185">Reference proteome</keyword>
<dbReference type="EMBL" id="JACIBU010000001">
    <property type="protein sequence ID" value="MBB3675921.1"/>
    <property type="molecule type" value="Genomic_DNA"/>
</dbReference>
<sequence>MTAGPVAPPVRRLLVWRHGRTEWNATGRFQGQLDPPLDDEGRAQAARTAPFLAAALRNEDTVLVSSDLQRAVDTAQALAPLLGAPLRIDERLREHGLGSWEGLTRDEVAERHPDQYEQWVSGQPVPGRGGEAQADVAARALAAVADLPPASTAVLVTHGGTAGRLLEALLGLGSEHRRVFGPLGNCHWSELSFQASGWRLMRHNLSVPAAGPQEGGRRPAGDRGPFPGPSASDVPDAPRSGATPEEAPPAPVEDADAAG</sequence>
<dbReference type="EMBL" id="QKNV01000283">
    <property type="protein sequence ID" value="PZA19706.1"/>
    <property type="molecule type" value="Genomic_DNA"/>
</dbReference>
<dbReference type="OrthoDB" id="9781415at2"/>
<dbReference type="Proteomes" id="UP000580718">
    <property type="component" value="Unassembled WGS sequence"/>
</dbReference>
<dbReference type="GO" id="GO:0005737">
    <property type="term" value="C:cytoplasm"/>
    <property type="evidence" value="ECO:0007669"/>
    <property type="project" value="TreeGrafter"/>
</dbReference>
<proteinExistence type="predicted"/>
<dbReference type="SMART" id="SM00855">
    <property type="entry name" value="PGAM"/>
    <property type="match status" value="1"/>
</dbReference>
<dbReference type="Gene3D" id="3.40.50.1240">
    <property type="entry name" value="Phosphoglycerate mutase-like"/>
    <property type="match status" value="1"/>
</dbReference>
<dbReference type="EC" id="5.4.2.12" evidence="4"/>
<reference evidence="4 7" key="2">
    <citation type="submission" date="2020-08" db="EMBL/GenBank/DDBJ databases">
        <title>Sequencing the genomes of 1000 actinobacteria strains.</title>
        <authorList>
            <person name="Klenk H.-P."/>
        </authorList>
    </citation>
    <scope>NUCLEOTIDE SEQUENCE [LARGE SCALE GENOMIC DNA]</scope>
    <source>
        <strain evidence="4 7">DSM 16678</strain>
    </source>
</reference>
<dbReference type="PANTHER" id="PTHR48100">
    <property type="entry name" value="BROAD-SPECIFICITY PHOSPHATASE YOR283W-RELATED"/>
    <property type="match status" value="1"/>
</dbReference>
<feature type="binding site" evidence="2">
    <location>
        <position position="70"/>
    </location>
    <ligand>
        <name>substrate</name>
    </ligand>
</feature>
<evidence type="ECO:0000256" key="3">
    <source>
        <dbReference type="SAM" id="MobiDB-lite"/>
    </source>
</evidence>
<dbReference type="GO" id="GO:0004619">
    <property type="term" value="F:phosphoglycerate mutase activity"/>
    <property type="evidence" value="ECO:0007669"/>
    <property type="project" value="UniProtKB-EC"/>
</dbReference>
<gene>
    <name evidence="5" type="ORF">DMO24_19305</name>
    <name evidence="4" type="ORF">FHX36_001656</name>
</gene>
<evidence type="ECO:0000313" key="4">
    <source>
        <dbReference type="EMBL" id="MBB3675921.1"/>
    </source>
</evidence>
<feature type="binding site" evidence="2">
    <location>
        <begin position="17"/>
        <end position="24"/>
    </location>
    <ligand>
        <name>substrate</name>
    </ligand>
</feature>
<evidence type="ECO:0000313" key="7">
    <source>
        <dbReference type="Proteomes" id="UP000580718"/>
    </source>
</evidence>
<comment type="caution">
    <text evidence="5">The sequence shown here is derived from an EMBL/GenBank/DDBJ whole genome shotgun (WGS) entry which is preliminary data.</text>
</comment>